<dbReference type="PANTHER" id="PTHR21561:SF12">
    <property type="entry name" value="INO80 COMPLEX SUBUNIT B"/>
    <property type="match status" value="1"/>
</dbReference>
<dbReference type="Proteomes" id="UP001374579">
    <property type="component" value="Unassembled WGS sequence"/>
</dbReference>
<feature type="compositionally biased region" description="Basic residues" evidence="1">
    <location>
        <begin position="184"/>
        <end position="194"/>
    </location>
</feature>
<dbReference type="GO" id="GO:0006338">
    <property type="term" value="P:chromatin remodeling"/>
    <property type="evidence" value="ECO:0007669"/>
    <property type="project" value="InterPro"/>
</dbReference>
<gene>
    <name evidence="3" type="ORF">V1264_021831</name>
</gene>
<dbReference type="InterPro" id="IPR006880">
    <property type="entry name" value="INO80B_C"/>
</dbReference>
<feature type="domain" description="INO80 complex subunit B-like conserved region" evidence="2">
    <location>
        <begin position="180"/>
        <end position="250"/>
    </location>
</feature>
<evidence type="ECO:0000259" key="2">
    <source>
        <dbReference type="SMART" id="SM01406"/>
    </source>
</evidence>
<evidence type="ECO:0000256" key="1">
    <source>
        <dbReference type="SAM" id="MobiDB-lite"/>
    </source>
</evidence>
<dbReference type="CDD" id="cd23021">
    <property type="entry name" value="zf-HIT_IN80B"/>
    <property type="match status" value="1"/>
</dbReference>
<dbReference type="Gene3D" id="3.30.60.190">
    <property type="match status" value="1"/>
</dbReference>
<reference evidence="3 4" key="1">
    <citation type="submission" date="2024-02" db="EMBL/GenBank/DDBJ databases">
        <title>Chromosome-scale genome assembly of the rough periwinkle Littorina saxatilis.</title>
        <authorList>
            <person name="De Jode A."/>
            <person name="Faria R."/>
            <person name="Formenti G."/>
            <person name="Sims Y."/>
            <person name="Smith T.P."/>
            <person name="Tracey A."/>
            <person name="Wood J.M.D."/>
            <person name="Zagrodzka Z.B."/>
            <person name="Johannesson K."/>
            <person name="Butlin R.K."/>
            <person name="Leder E.H."/>
        </authorList>
    </citation>
    <scope>NUCLEOTIDE SEQUENCE [LARGE SCALE GENOMIC DNA]</scope>
    <source>
        <strain evidence="3">Snail1</strain>
        <tissue evidence="3">Muscle</tissue>
    </source>
</reference>
<keyword evidence="4" id="KW-1185">Reference proteome</keyword>
<comment type="caution">
    <text evidence="3">The sequence shown here is derived from an EMBL/GenBank/DDBJ whole genome shotgun (WGS) entry which is preliminary data.</text>
</comment>
<feature type="compositionally biased region" description="Basic and acidic residues" evidence="1">
    <location>
        <begin position="195"/>
        <end position="219"/>
    </location>
</feature>
<protein>
    <recommendedName>
        <fullName evidence="2">INO80 complex subunit B-like conserved region domain-containing protein</fullName>
    </recommendedName>
</protein>
<organism evidence="3 4">
    <name type="scientific">Littorina saxatilis</name>
    <dbReference type="NCBI Taxonomy" id="31220"/>
    <lineage>
        <taxon>Eukaryota</taxon>
        <taxon>Metazoa</taxon>
        <taxon>Spiralia</taxon>
        <taxon>Lophotrochozoa</taxon>
        <taxon>Mollusca</taxon>
        <taxon>Gastropoda</taxon>
        <taxon>Caenogastropoda</taxon>
        <taxon>Littorinimorpha</taxon>
        <taxon>Littorinoidea</taxon>
        <taxon>Littorinidae</taxon>
        <taxon>Littorina</taxon>
    </lineage>
</organism>
<dbReference type="InterPro" id="IPR007529">
    <property type="entry name" value="Znf_HIT"/>
</dbReference>
<dbReference type="Pfam" id="PF04438">
    <property type="entry name" value="zf-HIT"/>
    <property type="match status" value="1"/>
</dbReference>
<dbReference type="Pfam" id="PF04795">
    <property type="entry name" value="PAPA-1"/>
    <property type="match status" value="1"/>
</dbReference>
<dbReference type="InterPro" id="IPR029523">
    <property type="entry name" value="INO80B/Ies2"/>
</dbReference>
<sequence>MGKRKGDNQFADDDVAPKKHKKHKKKHKHKRSEYDDHDDSPVPEITSPKTSFKLKLKIGGETVSTKNVTTIEQASVSSFDDAQDDPIINVTDDVSWDSASVALTPQSSTAAETKPKVNTDDEEEKWLTALEAGTLDDMGEIPKARDPLLLTARQRAMLHGHQVELQQLPSGYKTVELTEEQKQRRLQRAKKRRQQAHEKREKDKKQTMDRLLKKQETKTKGSKLKKRSNVPRVRYMSTAHGVSLSFPHGNLFPITPQVAGPPKPVVMCGVKGCNNPKKYACSKTQVPLCSLQCYKKNQALSKNSGTLPVVTT</sequence>
<dbReference type="AlphaFoldDB" id="A0AAN9FWT4"/>
<dbReference type="PANTHER" id="PTHR21561">
    <property type="entry name" value="INO80 COMPLEX SUBUNIT B"/>
    <property type="match status" value="1"/>
</dbReference>
<evidence type="ECO:0000313" key="3">
    <source>
        <dbReference type="EMBL" id="KAK7087827.1"/>
    </source>
</evidence>
<dbReference type="EMBL" id="JBAMIC010004070">
    <property type="protein sequence ID" value="KAK7087827.1"/>
    <property type="molecule type" value="Genomic_DNA"/>
</dbReference>
<feature type="region of interest" description="Disordered" evidence="1">
    <location>
        <begin position="101"/>
        <end position="123"/>
    </location>
</feature>
<dbReference type="SMART" id="SM01406">
    <property type="entry name" value="PAPA-1"/>
    <property type="match status" value="1"/>
</dbReference>
<accession>A0AAN9FWT4</accession>
<feature type="compositionally biased region" description="Basic residues" evidence="1">
    <location>
        <begin position="18"/>
        <end position="31"/>
    </location>
</feature>
<name>A0AAN9FWT4_9CAEN</name>
<proteinExistence type="predicted"/>
<dbReference type="GO" id="GO:0031011">
    <property type="term" value="C:Ino80 complex"/>
    <property type="evidence" value="ECO:0007669"/>
    <property type="project" value="InterPro"/>
</dbReference>
<evidence type="ECO:0000313" key="4">
    <source>
        <dbReference type="Proteomes" id="UP001374579"/>
    </source>
</evidence>
<feature type="compositionally biased region" description="Polar residues" evidence="1">
    <location>
        <begin position="101"/>
        <end position="111"/>
    </location>
</feature>
<feature type="region of interest" description="Disordered" evidence="1">
    <location>
        <begin position="1"/>
        <end position="49"/>
    </location>
</feature>
<feature type="region of interest" description="Disordered" evidence="1">
    <location>
        <begin position="180"/>
        <end position="227"/>
    </location>
</feature>